<feature type="domain" description="ABC transporter" evidence="13">
    <location>
        <begin position="331"/>
        <end position="565"/>
    </location>
</feature>
<evidence type="ECO:0000256" key="4">
    <source>
        <dbReference type="ARBA" id="ARBA00022519"/>
    </source>
</evidence>
<feature type="transmembrane region" description="Helical" evidence="12">
    <location>
        <begin position="16"/>
        <end position="41"/>
    </location>
</feature>
<keyword evidence="20" id="KW-1185">Reference proteome</keyword>
<dbReference type="SUPFAM" id="SSF52540">
    <property type="entry name" value="P-loop containing nucleoside triphosphate hydrolases"/>
    <property type="match status" value="1"/>
</dbReference>
<dbReference type="FunFam" id="3.40.50.300:FF:000854">
    <property type="entry name" value="Multidrug ABC transporter ATP-binding protein"/>
    <property type="match status" value="1"/>
</dbReference>
<dbReference type="InterPro" id="IPR017871">
    <property type="entry name" value="ABC_transporter-like_CS"/>
</dbReference>
<dbReference type="InterPro" id="IPR003439">
    <property type="entry name" value="ABC_transporter-like_ATP-bd"/>
</dbReference>
<protein>
    <submittedName>
        <fullName evidence="15">ABC transporter ATP-binding protein</fullName>
    </submittedName>
    <submittedName>
        <fullName evidence="16">Iron import ATP-binding/permease protein IrtB</fullName>
    </submittedName>
</protein>
<keyword evidence="5 12" id="KW-0812">Transmembrane</keyword>
<dbReference type="PANTHER" id="PTHR24221">
    <property type="entry name" value="ATP-BINDING CASSETTE SUB-FAMILY B"/>
    <property type="match status" value="1"/>
</dbReference>
<sequence length="578" mass="60945">MIRTLLALIPIDRRRAFFGFIGFTLLSVIARALAVVLLIPVLGSLLGADPATAWPWVGMLLLVVCGDYVIATVASRIGLGTGFALLDTGQETVSKRLAAVELDWFTATNTATARQAIAATGPTLVGLVLYFIGPFISAAIMPLMIALALLFVKWQLGLAALAGVPLLLGAFVASRRLGERSDAVAAEANTTLSERIIEFARTQQVLRSARRVDAEQGRAGQALAAQRRSMLRQLVFQLPGQIVFGVASQLALILLAATAVVLAIHGQLSPAEAIAVIVVIVRYLEPFTVLAELSSGVESVVNTLQQIRSVFEAPIADSGRLSHRCQHAPTIELRDVCVSVAADQPVLSGINLEFAAGTTTAIIGPSGSGKSTLLSVIAGLKQPTSGDVLFDGVAVGELDSESKRELVSVVFQQPYLFDGTIRENVLAGDPEANDAQVAHAARAARIDGLLADRVETHTGRVGEGGTALSGGERQRVSIARALLKPAPVLLIDEATSALDNDNEAAINDAFAEDERSQTSVIVTHRLSSLKHVDRVIVLDGGRVVEDGAPAELAQAGGRFAAFWQHQEAATGWRLGRGS</sequence>
<dbReference type="InterPro" id="IPR039421">
    <property type="entry name" value="Type_1_exporter"/>
</dbReference>
<dbReference type="InterPro" id="IPR036640">
    <property type="entry name" value="ABC1_TM_sf"/>
</dbReference>
<comment type="subcellular location">
    <subcellularLocation>
        <location evidence="1">Cell inner membrane</location>
        <topology evidence="1">Multi-pass membrane protein</topology>
    </subcellularLocation>
</comment>
<proteinExistence type="inferred from homology"/>
<keyword evidence="3" id="KW-1003">Cell membrane</keyword>
<keyword evidence="4" id="KW-0997">Cell inner membrane</keyword>
<evidence type="ECO:0000313" key="16">
    <source>
        <dbReference type="EMBL" id="GEA44360.1"/>
    </source>
</evidence>
<dbReference type="Proteomes" id="UP000595757">
    <property type="component" value="Chromosome"/>
</dbReference>
<dbReference type="CDD" id="cd03228">
    <property type="entry name" value="ABCC_MRP_Like"/>
    <property type="match status" value="1"/>
</dbReference>
<reference evidence="15 18" key="1">
    <citation type="submission" date="2017-11" db="EMBL/GenBank/DDBJ databases">
        <title>Whole genome sequencing of cultured pathogen.</title>
        <authorList>
            <person name="Hoffmann M."/>
            <person name="Sanchez M."/>
            <person name="Timme R."/>
            <person name="Nudel K."/>
            <person name="Bry L."/>
        </authorList>
    </citation>
    <scope>NUCLEOTIDE SEQUENCE [LARGE SCALE GENOMIC DNA]</scope>
    <source>
        <strain evidence="15 18">216</strain>
    </source>
</reference>
<dbReference type="AlphaFoldDB" id="A0AAQ1TUM1"/>
<dbReference type="InterPro" id="IPR011527">
    <property type="entry name" value="ABC1_TM_dom"/>
</dbReference>
<dbReference type="SUPFAM" id="SSF90123">
    <property type="entry name" value="ABC transporter transmembrane region"/>
    <property type="match status" value="1"/>
</dbReference>
<dbReference type="GO" id="GO:0034040">
    <property type="term" value="F:ATPase-coupled lipid transmembrane transporter activity"/>
    <property type="evidence" value="ECO:0007669"/>
    <property type="project" value="TreeGrafter"/>
</dbReference>
<evidence type="ECO:0000256" key="5">
    <source>
        <dbReference type="ARBA" id="ARBA00022692"/>
    </source>
</evidence>
<feature type="transmembrane region" description="Helical" evidence="12">
    <location>
        <begin position="124"/>
        <end position="150"/>
    </location>
</feature>
<evidence type="ECO:0000313" key="18">
    <source>
        <dbReference type="Proteomes" id="UP000231994"/>
    </source>
</evidence>
<dbReference type="Pfam" id="PF00005">
    <property type="entry name" value="ABC_tran"/>
    <property type="match status" value="1"/>
</dbReference>
<dbReference type="GO" id="GO:0005886">
    <property type="term" value="C:plasma membrane"/>
    <property type="evidence" value="ECO:0007669"/>
    <property type="project" value="UniProtKB-SubCell"/>
</dbReference>
<keyword evidence="2" id="KW-0813">Transport</keyword>
<dbReference type="PANTHER" id="PTHR24221:SF654">
    <property type="entry name" value="ATP-BINDING CASSETTE SUB-FAMILY B MEMBER 6"/>
    <property type="match status" value="1"/>
</dbReference>
<comment type="similarity">
    <text evidence="11">Belongs to the ABC transporter superfamily. Siderophore-Fe(3+) uptake transporter (SIUT) (TC 3.A.1.21) family.</text>
</comment>
<evidence type="ECO:0000256" key="9">
    <source>
        <dbReference type="ARBA" id="ARBA00022989"/>
    </source>
</evidence>
<keyword evidence="9 12" id="KW-1133">Transmembrane helix</keyword>
<evidence type="ECO:0000313" key="19">
    <source>
        <dbReference type="Proteomes" id="UP000315234"/>
    </source>
</evidence>
<dbReference type="PROSITE" id="PS50929">
    <property type="entry name" value="ABC_TM1F"/>
    <property type="match status" value="1"/>
</dbReference>
<evidence type="ECO:0000259" key="14">
    <source>
        <dbReference type="PROSITE" id="PS50929"/>
    </source>
</evidence>
<accession>A0AAQ1TUM1</accession>
<dbReference type="Gene3D" id="3.40.50.300">
    <property type="entry name" value="P-loop containing nucleotide triphosphate hydrolases"/>
    <property type="match status" value="1"/>
</dbReference>
<reference evidence="17 20" key="3">
    <citation type="submission" date="2021-01" db="EMBL/GenBank/DDBJ databases">
        <title>FDA dAtabase for Regulatory Grade micrObial Sequences (FDA-ARGOS): Supporting development and validation of Infectious Disease Dx tests.</title>
        <authorList>
            <person name="Sproer C."/>
            <person name="Gronow S."/>
            <person name="Severitt S."/>
            <person name="Schroder I."/>
            <person name="Tallon L."/>
            <person name="Sadzewicz L."/>
            <person name="Zhao X."/>
            <person name="Boylan J."/>
            <person name="Ott S."/>
            <person name="Bowen H."/>
            <person name="Vavikolanu K."/>
            <person name="Mehta A."/>
            <person name="Aluvathingal J."/>
            <person name="Nadendla S."/>
            <person name="Lowell S."/>
            <person name="Myers T."/>
            <person name="Yan Y."/>
            <person name="Sichtig H."/>
        </authorList>
    </citation>
    <scope>NUCLEOTIDE SEQUENCE [LARGE SCALE GENOMIC DNA]</scope>
    <source>
        <strain evidence="17 20">FDAARGOS_1115</strain>
    </source>
</reference>
<evidence type="ECO:0000256" key="12">
    <source>
        <dbReference type="SAM" id="Phobius"/>
    </source>
</evidence>
<evidence type="ECO:0000313" key="17">
    <source>
        <dbReference type="EMBL" id="QQU77586.1"/>
    </source>
</evidence>
<gene>
    <name evidence="16" type="primary">irtB</name>
    <name evidence="15" type="ORF">A9D01_14210</name>
    <name evidence="16" type="ORF">Cst04h_25300</name>
    <name evidence="17" type="ORF">I6I72_03240</name>
</gene>
<dbReference type="GeneID" id="72410999"/>
<evidence type="ECO:0000313" key="20">
    <source>
        <dbReference type="Proteomes" id="UP000595757"/>
    </source>
</evidence>
<evidence type="ECO:0000256" key="7">
    <source>
        <dbReference type="ARBA" id="ARBA00022840"/>
    </source>
</evidence>
<keyword evidence="8" id="KW-1278">Translocase</keyword>
<name>A0AAQ1TUM1_CORST</name>
<evidence type="ECO:0000256" key="1">
    <source>
        <dbReference type="ARBA" id="ARBA00004429"/>
    </source>
</evidence>
<dbReference type="RefSeq" id="WP_005528232.1">
    <property type="nucleotide sequence ID" value="NZ_BJLD01000003.1"/>
</dbReference>
<dbReference type="EMBL" id="BJLD01000003">
    <property type="protein sequence ID" value="GEA44360.1"/>
    <property type="molecule type" value="Genomic_DNA"/>
</dbReference>
<evidence type="ECO:0000256" key="2">
    <source>
        <dbReference type="ARBA" id="ARBA00022448"/>
    </source>
</evidence>
<dbReference type="Gene3D" id="1.20.1560.10">
    <property type="entry name" value="ABC transporter type 1, transmembrane domain"/>
    <property type="match status" value="1"/>
</dbReference>
<feature type="domain" description="ABC transmembrane type-1" evidence="14">
    <location>
        <begin position="18"/>
        <end position="299"/>
    </location>
</feature>
<feature type="transmembrane region" description="Helical" evidence="12">
    <location>
        <begin position="53"/>
        <end position="74"/>
    </location>
</feature>
<evidence type="ECO:0000256" key="11">
    <source>
        <dbReference type="ARBA" id="ARBA00023455"/>
    </source>
</evidence>
<reference evidence="16 19" key="2">
    <citation type="submission" date="2019-06" db="EMBL/GenBank/DDBJ databases">
        <title>Draft genome sequence of Corynebacterium striatum NBRC 15291.</title>
        <authorList>
            <person name="Miura T."/>
            <person name="Furukawa M."/>
            <person name="Shimamura M."/>
            <person name="Ohyama Y."/>
            <person name="Yamazoe A."/>
            <person name="Kawasaki H."/>
        </authorList>
    </citation>
    <scope>NUCLEOTIDE SEQUENCE [LARGE SCALE GENOMIC DNA]</scope>
    <source>
        <strain evidence="16 19">NBRC 15291</strain>
    </source>
</reference>
<dbReference type="Proteomes" id="UP000315234">
    <property type="component" value="Unassembled WGS sequence"/>
</dbReference>
<evidence type="ECO:0000256" key="6">
    <source>
        <dbReference type="ARBA" id="ARBA00022741"/>
    </source>
</evidence>
<organism evidence="16 19">
    <name type="scientific">Corynebacterium striatum</name>
    <dbReference type="NCBI Taxonomy" id="43770"/>
    <lineage>
        <taxon>Bacteria</taxon>
        <taxon>Bacillati</taxon>
        <taxon>Actinomycetota</taxon>
        <taxon>Actinomycetes</taxon>
        <taxon>Mycobacteriales</taxon>
        <taxon>Corynebacteriaceae</taxon>
        <taxon>Corynebacterium</taxon>
    </lineage>
</organism>
<feature type="transmembrane region" description="Helical" evidence="12">
    <location>
        <begin position="156"/>
        <end position="173"/>
    </location>
</feature>
<dbReference type="GO" id="GO:0140359">
    <property type="term" value="F:ABC-type transporter activity"/>
    <property type="evidence" value="ECO:0007669"/>
    <property type="project" value="InterPro"/>
</dbReference>
<feature type="transmembrane region" description="Helical" evidence="12">
    <location>
        <begin position="242"/>
        <end position="264"/>
    </location>
</feature>
<dbReference type="SMART" id="SM00382">
    <property type="entry name" value="AAA"/>
    <property type="match status" value="1"/>
</dbReference>
<dbReference type="PROSITE" id="PS00211">
    <property type="entry name" value="ABC_TRANSPORTER_1"/>
    <property type="match status" value="1"/>
</dbReference>
<dbReference type="PROSITE" id="PS50893">
    <property type="entry name" value="ABC_TRANSPORTER_2"/>
    <property type="match status" value="1"/>
</dbReference>
<dbReference type="GO" id="GO:0016887">
    <property type="term" value="F:ATP hydrolysis activity"/>
    <property type="evidence" value="ECO:0007669"/>
    <property type="project" value="InterPro"/>
</dbReference>
<evidence type="ECO:0000256" key="10">
    <source>
        <dbReference type="ARBA" id="ARBA00023136"/>
    </source>
</evidence>
<evidence type="ECO:0000313" key="15">
    <source>
        <dbReference type="EMBL" id="ATZ09733.1"/>
    </source>
</evidence>
<evidence type="ECO:0000256" key="3">
    <source>
        <dbReference type="ARBA" id="ARBA00022475"/>
    </source>
</evidence>
<evidence type="ECO:0000259" key="13">
    <source>
        <dbReference type="PROSITE" id="PS50893"/>
    </source>
</evidence>
<keyword evidence="6" id="KW-0547">Nucleotide-binding</keyword>
<dbReference type="EMBL" id="CP068158">
    <property type="protein sequence ID" value="QQU77586.1"/>
    <property type="molecule type" value="Genomic_DNA"/>
</dbReference>
<dbReference type="InterPro" id="IPR003593">
    <property type="entry name" value="AAA+_ATPase"/>
</dbReference>
<evidence type="ECO:0000256" key="8">
    <source>
        <dbReference type="ARBA" id="ARBA00022967"/>
    </source>
</evidence>
<keyword evidence="10 12" id="KW-0472">Membrane</keyword>
<dbReference type="InterPro" id="IPR027417">
    <property type="entry name" value="P-loop_NTPase"/>
</dbReference>
<dbReference type="Proteomes" id="UP000231994">
    <property type="component" value="Chromosome"/>
</dbReference>
<dbReference type="EMBL" id="CP024932">
    <property type="protein sequence ID" value="ATZ09733.1"/>
    <property type="molecule type" value="Genomic_DNA"/>
</dbReference>
<dbReference type="GO" id="GO:0005524">
    <property type="term" value="F:ATP binding"/>
    <property type="evidence" value="ECO:0007669"/>
    <property type="project" value="UniProtKB-KW"/>
</dbReference>
<keyword evidence="7 16" id="KW-0067">ATP-binding</keyword>